<name>A0ABX3VE00_9MYCO</name>
<sequence>MYYLIQPNLSLLWRDISEYLIDRLAKEHPEIPIDLGRLTWDPAERPFDVDTLRLALRYGSPVPSGLAITGRDLVPLDHLRQVRELKSIDSTKLPHADFFEQFDPGWRERSRELDAQVEASRVNIVKRAERDYERAMNKTPDPVLVEHWRNLGGLVVPDPL</sequence>
<keyword evidence="2" id="KW-1185">Reference proteome</keyword>
<proteinExistence type="predicted"/>
<reference evidence="1 2" key="1">
    <citation type="submission" date="2016-01" db="EMBL/GenBank/DDBJ databases">
        <title>The new phylogeny of the genus Mycobacterium.</title>
        <authorList>
            <person name="Tarcisio F."/>
            <person name="Conor M."/>
            <person name="Antonella G."/>
            <person name="Elisabetta G."/>
            <person name="Giulia F.S."/>
            <person name="Sara T."/>
            <person name="Anna F."/>
            <person name="Clotilde B."/>
            <person name="Roberto B."/>
            <person name="Veronica D.S."/>
            <person name="Fabio R."/>
            <person name="Monica P."/>
            <person name="Olivier J."/>
            <person name="Enrico T."/>
            <person name="Nicola S."/>
        </authorList>
    </citation>
    <scope>NUCLEOTIDE SEQUENCE [LARGE SCALE GENOMIC DNA]</scope>
    <source>
        <strain evidence="1 2">CCUG 50187</strain>
    </source>
</reference>
<accession>A0ABX3VE00</accession>
<comment type="caution">
    <text evidence="1">The sequence shown here is derived from an EMBL/GenBank/DDBJ whole genome shotgun (WGS) entry which is preliminary data.</text>
</comment>
<dbReference type="RefSeq" id="WP_085140309.1">
    <property type="nucleotide sequence ID" value="NZ_JACKVA010000016.1"/>
</dbReference>
<gene>
    <name evidence="1" type="ORF">AWB98_06630</name>
</gene>
<evidence type="ECO:0000313" key="2">
    <source>
        <dbReference type="Proteomes" id="UP000193811"/>
    </source>
</evidence>
<dbReference type="EMBL" id="LQOP01000008">
    <property type="protein sequence ID" value="ORV29060.1"/>
    <property type="molecule type" value="Genomic_DNA"/>
</dbReference>
<evidence type="ECO:0000313" key="1">
    <source>
        <dbReference type="EMBL" id="ORV29060.1"/>
    </source>
</evidence>
<dbReference type="GeneID" id="44295110"/>
<organism evidence="1 2">
    <name type="scientific">Mycolicibacterium conceptionense</name>
    <dbReference type="NCBI Taxonomy" id="451644"/>
    <lineage>
        <taxon>Bacteria</taxon>
        <taxon>Bacillati</taxon>
        <taxon>Actinomycetota</taxon>
        <taxon>Actinomycetes</taxon>
        <taxon>Mycobacteriales</taxon>
        <taxon>Mycobacteriaceae</taxon>
        <taxon>Mycolicibacterium</taxon>
    </lineage>
</organism>
<protein>
    <submittedName>
        <fullName evidence="1">Uncharacterized protein</fullName>
    </submittedName>
</protein>
<dbReference type="Proteomes" id="UP000193811">
    <property type="component" value="Unassembled WGS sequence"/>
</dbReference>